<organism evidence="1 2">
    <name type="scientific">Desulfuromusa kysingii</name>
    <dbReference type="NCBI Taxonomy" id="37625"/>
    <lineage>
        <taxon>Bacteria</taxon>
        <taxon>Pseudomonadati</taxon>
        <taxon>Thermodesulfobacteriota</taxon>
        <taxon>Desulfuromonadia</taxon>
        <taxon>Desulfuromonadales</taxon>
        <taxon>Geopsychrobacteraceae</taxon>
        <taxon>Desulfuromusa</taxon>
    </lineage>
</organism>
<proteinExistence type="predicted"/>
<keyword evidence="2" id="KW-1185">Reference proteome</keyword>
<dbReference type="OrthoDB" id="5405944at2"/>
<accession>A0A1H4DIU9</accession>
<reference evidence="1 2" key="1">
    <citation type="submission" date="2016-10" db="EMBL/GenBank/DDBJ databases">
        <authorList>
            <person name="de Groot N.N."/>
        </authorList>
    </citation>
    <scope>NUCLEOTIDE SEQUENCE [LARGE SCALE GENOMIC DNA]</scope>
    <source>
        <strain evidence="1 2">DSM 7343</strain>
    </source>
</reference>
<evidence type="ECO:0008006" key="3">
    <source>
        <dbReference type="Google" id="ProtNLM"/>
    </source>
</evidence>
<dbReference type="RefSeq" id="WP_092350263.1">
    <property type="nucleotide sequence ID" value="NZ_FNQN01000010.1"/>
</dbReference>
<sequence length="78" mass="8658">MTKENTWLPLDQVAKQMGTTELNVLMHIKKNNLQAEEVDGKWFVLQASLNMFLSSPERSATVVTCKTHCCHSGCGSCS</sequence>
<protein>
    <recommendedName>
        <fullName evidence="3">DNA-binding protein</fullName>
    </recommendedName>
</protein>
<gene>
    <name evidence="1" type="ORF">SAMN05660420_02987</name>
</gene>
<dbReference type="EMBL" id="FNQN01000010">
    <property type="protein sequence ID" value="SEA72701.1"/>
    <property type="molecule type" value="Genomic_DNA"/>
</dbReference>
<name>A0A1H4DIU9_9BACT</name>
<evidence type="ECO:0000313" key="2">
    <source>
        <dbReference type="Proteomes" id="UP000199409"/>
    </source>
</evidence>
<dbReference type="AlphaFoldDB" id="A0A1H4DIU9"/>
<evidence type="ECO:0000313" key="1">
    <source>
        <dbReference type="EMBL" id="SEA72701.1"/>
    </source>
</evidence>
<dbReference type="STRING" id="37625.SAMN05660420_02987"/>
<dbReference type="Proteomes" id="UP000199409">
    <property type="component" value="Unassembled WGS sequence"/>
</dbReference>